<evidence type="ECO:0000256" key="4">
    <source>
        <dbReference type="ARBA" id="ARBA00023235"/>
    </source>
</evidence>
<dbReference type="EC" id="5.4.99.-" evidence="8"/>
<evidence type="ECO:0000256" key="1">
    <source>
        <dbReference type="ARBA" id="ARBA00010876"/>
    </source>
</evidence>
<dbReference type="EMBL" id="JBHUFA010000013">
    <property type="protein sequence ID" value="MFD1696958.1"/>
    <property type="molecule type" value="Genomic_DNA"/>
</dbReference>
<evidence type="ECO:0000259" key="9">
    <source>
        <dbReference type="Pfam" id="PF00849"/>
    </source>
</evidence>
<dbReference type="InterPro" id="IPR020103">
    <property type="entry name" value="PsdUridine_synth_cat_dom_sf"/>
</dbReference>
<reference evidence="11" key="1">
    <citation type="journal article" date="2019" name="Int. J. Syst. Evol. Microbiol.">
        <title>The Global Catalogue of Microorganisms (GCM) 10K type strain sequencing project: providing services to taxonomists for standard genome sequencing and annotation.</title>
        <authorList>
            <consortium name="The Broad Institute Genomics Platform"/>
            <consortium name="The Broad Institute Genome Sequencing Center for Infectious Disease"/>
            <person name="Wu L."/>
            <person name="Ma J."/>
        </authorList>
    </citation>
    <scope>NUCLEOTIDE SEQUENCE [LARGE SCALE GENOMIC DNA]</scope>
    <source>
        <strain evidence="11">JCM 3369</strain>
    </source>
</reference>
<dbReference type="PANTHER" id="PTHR21600">
    <property type="entry name" value="MITOCHONDRIAL RNA PSEUDOURIDINE SYNTHASE"/>
    <property type="match status" value="1"/>
</dbReference>
<dbReference type="SUPFAM" id="SSF55120">
    <property type="entry name" value="Pseudouridine synthase"/>
    <property type="match status" value="1"/>
</dbReference>
<organism evidence="10 11">
    <name type="scientific">Roseibium aestuarii</name>
    <dbReference type="NCBI Taxonomy" id="2600299"/>
    <lineage>
        <taxon>Bacteria</taxon>
        <taxon>Pseudomonadati</taxon>
        <taxon>Pseudomonadota</taxon>
        <taxon>Alphaproteobacteria</taxon>
        <taxon>Hyphomicrobiales</taxon>
        <taxon>Stappiaceae</taxon>
        <taxon>Roseibium</taxon>
    </lineage>
</organism>
<evidence type="ECO:0000256" key="7">
    <source>
        <dbReference type="ARBA" id="ARBA00037305"/>
    </source>
</evidence>
<dbReference type="Gene3D" id="3.30.2350.10">
    <property type="entry name" value="Pseudouridine synthase"/>
    <property type="match status" value="1"/>
</dbReference>
<comment type="caution">
    <text evidence="10">The sequence shown here is derived from an EMBL/GenBank/DDBJ whole genome shotgun (WGS) entry which is preliminary data.</text>
</comment>
<sequence>MSDQTPDEPFVYDPPMDPLKVLFADDDLLVIDKPEGLLSVPGRPEAHKDSVATRAQALYPGARIVHRLDLDTSGVMVLAMNPEAHRHLGLQFERRHTKKTYIARVWGLIEAESGDIDLPMRVDWPNRPRQMICFEEGRPAQTHWQVLKREDTITRVELNPKTGRSHQLRVHMLSIGHPIIGDRLYAHEEALKAAPRLNLHAEKLSVRHPVGGAWMRFKAPCPF</sequence>
<comment type="function">
    <text evidence="7">Dual specificity enzyme that catalyzes the synthesis of pseudouridine from uracil-746 in 23S ribosomal RNA and from uracil-32 in the anticodon stem and loop of transfer RNAs.</text>
</comment>
<dbReference type="PANTHER" id="PTHR21600:SF91">
    <property type="entry name" value="DUAL-SPECIFICITY RNA PSEUDOURIDINE SYNTHASE RLUA"/>
    <property type="match status" value="1"/>
</dbReference>
<dbReference type="InterPro" id="IPR006145">
    <property type="entry name" value="PsdUridine_synth_RsuA/RluA"/>
</dbReference>
<proteinExistence type="inferred from homology"/>
<accession>A0ABW4JZR7</accession>
<keyword evidence="3" id="KW-0819">tRNA processing</keyword>
<evidence type="ECO:0000256" key="6">
    <source>
        <dbReference type="ARBA" id="ARBA00036916"/>
    </source>
</evidence>
<dbReference type="PROSITE" id="PS01129">
    <property type="entry name" value="PSI_RLU"/>
    <property type="match status" value="1"/>
</dbReference>
<keyword evidence="2" id="KW-0698">rRNA processing</keyword>
<evidence type="ECO:0000256" key="3">
    <source>
        <dbReference type="ARBA" id="ARBA00022694"/>
    </source>
</evidence>
<protein>
    <recommendedName>
        <fullName evidence="8">Pseudouridine synthase</fullName>
        <ecNumber evidence="8">5.4.99.-</ecNumber>
    </recommendedName>
</protein>
<dbReference type="CDD" id="cd02869">
    <property type="entry name" value="PseudoU_synth_RluA_like"/>
    <property type="match status" value="1"/>
</dbReference>
<evidence type="ECO:0000313" key="10">
    <source>
        <dbReference type="EMBL" id="MFD1696958.1"/>
    </source>
</evidence>
<dbReference type="RefSeq" id="WP_188318956.1">
    <property type="nucleotide sequence ID" value="NZ_JBHUFA010000013.1"/>
</dbReference>
<keyword evidence="11" id="KW-1185">Reference proteome</keyword>
<evidence type="ECO:0000256" key="5">
    <source>
        <dbReference type="ARBA" id="ARBA00036184"/>
    </source>
</evidence>
<gene>
    <name evidence="10" type="ORF">ACFSC7_15675</name>
</gene>
<dbReference type="NCBIfam" id="TIGR00005">
    <property type="entry name" value="rluA_subfam"/>
    <property type="match status" value="1"/>
</dbReference>
<dbReference type="Pfam" id="PF00849">
    <property type="entry name" value="PseudoU_synth_2"/>
    <property type="match status" value="1"/>
</dbReference>
<evidence type="ECO:0000313" key="11">
    <source>
        <dbReference type="Proteomes" id="UP001597327"/>
    </source>
</evidence>
<dbReference type="InterPro" id="IPR050188">
    <property type="entry name" value="RluA_PseudoU_synthase"/>
</dbReference>
<keyword evidence="4 8" id="KW-0413">Isomerase</keyword>
<evidence type="ECO:0000256" key="8">
    <source>
        <dbReference type="RuleBase" id="RU362028"/>
    </source>
</evidence>
<evidence type="ECO:0000256" key="2">
    <source>
        <dbReference type="ARBA" id="ARBA00022552"/>
    </source>
</evidence>
<dbReference type="InterPro" id="IPR006224">
    <property type="entry name" value="PsdUridine_synth_RluA-like_CS"/>
</dbReference>
<name>A0ABW4JZR7_9HYPH</name>
<comment type="similarity">
    <text evidence="1 8">Belongs to the pseudouridine synthase RluA family.</text>
</comment>
<dbReference type="InterPro" id="IPR006225">
    <property type="entry name" value="PsdUridine_synth_RluC/D"/>
</dbReference>
<comment type="catalytic activity">
    <reaction evidence="5">
        <text>uridine(32) in tRNA = pseudouridine(32) in tRNA</text>
        <dbReference type="Rhea" id="RHEA:42544"/>
        <dbReference type="Rhea" id="RHEA-COMP:10107"/>
        <dbReference type="Rhea" id="RHEA-COMP:10108"/>
        <dbReference type="ChEBI" id="CHEBI:65314"/>
        <dbReference type="ChEBI" id="CHEBI:65315"/>
        <dbReference type="EC" id="5.4.99.28"/>
    </reaction>
</comment>
<feature type="domain" description="Pseudouridine synthase RsuA/RluA-like" evidence="9">
    <location>
        <begin position="27"/>
        <end position="173"/>
    </location>
</feature>
<dbReference type="Proteomes" id="UP001597327">
    <property type="component" value="Unassembled WGS sequence"/>
</dbReference>
<comment type="catalytic activity">
    <reaction evidence="8">
        <text>a uridine in RNA = a pseudouridine in RNA</text>
        <dbReference type="Rhea" id="RHEA:48348"/>
        <dbReference type="Rhea" id="RHEA-COMP:12068"/>
        <dbReference type="Rhea" id="RHEA-COMP:12069"/>
        <dbReference type="ChEBI" id="CHEBI:65314"/>
        <dbReference type="ChEBI" id="CHEBI:65315"/>
    </reaction>
</comment>
<comment type="function">
    <text evidence="8">Responsible for synthesis of pseudouridine from uracil.</text>
</comment>
<comment type="catalytic activity">
    <reaction evidence="6">
        <text>uridine(746) in 23S rRNA = pseudouridine(746) in 23S rRNA</text>
        <dbReference type="Rhea" id="RHEA:42548"/>
        <dbReference type="Rhea" id="RHEA-COMP:10109"/>
        <dbReference type="Rhea" id="RHEA-COMP:10110"/>
        <dbReference type="ChEBI" id="CHEBI:65314"/>
        <dbReference type="ChEBI" id="CHEBI:65315"/>
        <dbReference type="EC" id="5.4.99.29"/>
    </reaction>
</comment>